<evidence type="ECO:0000256" key="1">
    <source>
        <dbReference type="ARBA" id="ARBA00006484"/>
    </source>
</evidence>
<dbReference type="NCBIfam" id="NF004824">
    <property type="entry name" value="PRK06180.1"/>
    <property type="match status" value="1"/>
</dbReference>
<dbReference type="AlphaFoldDB" id="V6IX20"/>
<protein>
    <submittedName>
        <fullName evidence="4">Short-chain dehydrogenase</fullName>
    </submittedName>
</protein>
<reference evidence="4 5" key="1">
    <citation type="journal article" date="2013" name="Genome Announc.">
        <title>Genome Sequence of Sporolactobacillus laevolacticus DSM442, an Efficient Polymer-Grade D-Lactate Producer from Agricultural Waste Cottonseed as a Nitrogen Source.</title>
        <authorList>
            <person name="Wang H."/>
            <person name="Wang L."/>
            <person name="Ju J."/>
            <person name="Yu B."/>
            <person name="Ma Y."/>
        </authorList>
    </citation>
    <scope>NUCLEOTIDE SEQUENCE [LARGE SCALE GENOMIC DNA]</scope>
    <source>
        <strain evidence="4 5">DSM 442</strain>
    </source>
</reference>
<dbReference type="GO" id="GO:0016491">
    <property type="term" value="F:oxidoreductase activity"/>
    <property type="evidence" value="ECO:0007669"/>
    <property type="project" value="UniProtKB-KW"/>
</dbReference>
<dbReference type="PRINTS" id="PR00081">
    <property type="entry name" value="GDHRDH"/>
</dbReference>
<dbReference type="Proteomes" id="UP000018296">
    <property type="component" value="Unassembled WGS sequence"/>
</dbReference>
<evidence type="ECO:0000256" key="2">
    <source>
        <dbReference type="ARBA" id="ARBA00023002"/>
    </source>
</evidence>
<gene>
    <name evidence="4" type="ORF">P343_09625</name>
</gene>
<dbReference type="InterPro" id="IPR051911">
    <property type="entry name" value="SDR_oxidoreductase"/>
</dbReference>
<dbReference type="PANTHER" id="PTHR43976:SF16">
    <property type="entry name" value="SHORT-CHAIN DEHYDROGENASE_REDUCTASE FAMILY PROTEIN"/>
    <property type="match status" value="1"/>
</dbReference>
<dbReference type="PRINTS" id="PR00080">
    <property type="entry name" value="SDRFAMILY"/>
</dbReference>
<evidence type="ECO:0000313" key="5">
    <source>
        <dbReference type="Proteomes" id="UP000018296"/>
    </source>
</evidence>
<dbReference type="RefSeq" id="WP_023510183.1">
    <property type="nucleotide sequence ID" value="NZ_AWTC01000008.1"/>
</dbReference>
<dbReference type="InterPro" id="IPR002347">
    <property type="entry name" value="SDR_fam"/>
</dbReference>
<keyword evidence="2" id="KW-0560">Oxidoreductase</keyword>
<proteinExistence type="inferred from homology"/>
<dbReference type="eggNOG" id="COG4221">
    <property type="taxonomic scope" value="Bacteria"/>
</dbReference>
<dbReference type="PANTHER" id="PTHR43976">
    <property type="entry name" value="SHORT CHAIN DEHYDROGENASE"/>
    <property type="match status" value="1"/>
</dbReference>
<comment type="similarity">
    <text evidence="1 3">Belongs to the short-chain dehydrogenases/reductases (SDR) family.</text>
</comment>
<sequence length="281" mass="30937">MKKVWMITGTSTGFGRALAQELINQGYPVAITARHVEQIAALVEGHDQAIALTLDVTKKEQVRDATEQVLKKFGRIDVLVNNAGYGYFGAVEESDEDAVRKLFETNFWGLSDLTRSVLPTMRNQRSGHIVNVSSIGGLTAFPTFGYYHATKFAVEGLSQALAKEVEPLGIHVTLVEPGAFRTDWAGRSAEDRKTIIDDYAETAELRLKQTRGRSGAQPGSPELAAKAIIKAVESEHSPIHLLLGKDAVKNARVQLENVQKDLEAWEDVSTHVDYGDEGYWN</sequence>
<dbReference type="STRING" id="1395513.P343_09625"/>
<dbReference type="Pfam" id="PF00106">
    <property type="entry name" value="adh_short"/>
    <property type="match status" value="1"/>
</dbReference>
<organism evidence="4 5">
    <name type="scientific">Sporolactobacillus laevolacticus DSM 442</name>
    <dbReference type="NCBI Taxonomy" id="1395513"/>
    <lineage>
        <taxon>Bacteria</taxon>
        <taxon>Bacillati</taxon>
        <taxon>Bacillota</taxon>
        <taxon>Bacilli</taxon>
        <taxon>Bacillales</taxon>
        <taxon>Sporolactobacillaceae</taxon>
        <taxon>Sporolactobacillus</taxon>
    </lineage>
</organism>
<dbReference type="EMBL" id="AWTC01000008">
    <property type="protein sequence ID" value="EST11898.1"/>
    <property type="molecule type" value="Genomic_DNA"/>
</dbReference>
<evidence type="ECO:0000313" key="4">
    <source>
        <dbReference type="EMBL" id="EST11898.1"/>
    </source>
</evidence>
<keyword evidence="5" id="KW-1185">Reference proteome</keyword>
<dbReference type="InterPro" id="IPR036291">
    <property type="entry name" value="NAD(P)-bd_dom_sf"/>
</dbReference>
<dbReference type="Gene3D" id="3.40.50.720">
    <property type="entry name" value="NAD(P)-binding Rossmann-like Domain"/>
    <property type="match status" value="1"/>
</dbReference>
<evidence type="ECO:0000256" key="3">
    <source>
        <dbReference type="RuleBase" id="RU000363"/>
    </source>
</evidence>
<comment type="caution">
    <text evidence="4">The sequence shown here is derived from an EMBL/GenBank/DDBJ whole genome shotgun (WGS) entry which is preliminary data.</text>
</comment>
<dbReference type="NCBIfam" id="NF006114">
    <property type="entry name" value="PRK08263.1"/>
    <property type="match status" value="1"/>
</dbReference>
<dbReference type="SUPFAM" id="SSF51735">
    <property type="entry name" value="NAD(P)-binding Rossmann-fold domains"/>
    <property type="match status" value="1"/>
</dbReference>
<accession>V6IX20</accession>
<dbReference type="PATRIC" id="fig|1395513.3.peg.1942"/>
<name>V6IX20_9BACL</name>
<dbReference type="CDD" id="cd05374">
    <property type="entry name" value="17beta-HSD-like_SDR_c"/>
    <property type="match status" value="1"/>
</dbReference>